<feature type="non-terminal residue" evidence="9">
    <location>
        <position position="1"/>
    </location>
</feature>
<protein>
    <recommendedName>
        <fullName evidence="2">protein-serine/threonine phosphatase</fullName>
        <ecNumber evidence="2">3.1.3.16</ecNumber>
    </recommendedName>
</protein>
<evidence type="ECO:0000256" key="3">
    <source>
        <dbReference type="ARBA" id="ARBA00022801"/>
    </source>
</evidence>
<evidence type="ECO:0000256" key="4">
    <source>
        <dbReference type="ARBA" id="ARBA00023242"/>
    </source>
</evidence>
<evidence type="ECO:0000256" key="5">
    <source>
        <dbReference type="ARBA" id="ARBA00047761"/>
    </source>
</evidence>
<feature type="domain" description="FCP1 homology" evidence="8">
    <location>
        <begin position="15"/>
        <end position="195"/>
    </location>
</feature>
<evidence type="ECO:0000313" key="9">
    <source>
        <dbReference type="EMBL" id="JAC74098.1"/>
    </source>
</evidence>
<dbReference type="PANTHER" id="PTHR23081">
    <property type="entry name" value="RNA POLYMERASE II CTD PHOSPHATASE"/>
    <property type="match status" value="1"/>
</dbReference>
<organism evidence="9">
    <name type="scientific">Tetraselmis sp. GSL018</name>
    <dbReference type="NCBI Taxonomy" id="582737"/>
    <lineage>
        <taxon>Eukaryota</taxon>
        <taxon>Viridiplantae</taxon>
        <taxon>Chlorophyta</taxon>
        <taxon>core chlorophytes</taxon>
        <taxon>Chlorodendrophyceae</taxon>
        <taxon>Chlorodendrales</taxon>
        <taxon>Chlorodendraceae</taxon>
        <taxon>Tetraselmis</taxon>
    </lineage>
</organism>
<dbReference type="GO" id="GO:0008420">
    <property type="term" value="F:RNA polymerase II CTD heptapeptide repeat phosphatase activity"/>
    <property type="evidence" value="ECO:0007669"/>
    <property type="project" value="InterPro"/>
</dbReference>
<dbReference type="EMBL" id="GBEZ01011713">
    <property type="protein sequence ID" value="JAC74098.1"/>
    <property type="molecule type" value="Transcribed_RNA"/>
</dbReference>
<dbReference type="Gene3D" id="3.40.50.10190">
    <property type="entry name" value="BRCT domain"/>
    <property type="match status" value="1"/>
</dbReference>
<dbReference type="EC" id="3.1.3.16" evidence="2"/>
<dbReference type="InterPro" id="IPR039189">
    <property type="entry name" value="Fcp1"/>
</dbReference>
<evidence type="ECO:0000256" key="2">
    <source>
        <dbReference type="ARBA" id="ARBA00013081"/>
    </source>
</evidence>
<comment type="subcellular location">
    <subcellularLocation>
        <location evidence="1">Nucleus</location>
    </subcellularLocation>
</comment>
<dbReference type="InterPro" id="IPR001357">
    <property type="entry name" value="BRCT_dom"/>
</dbReference>
<dbReference type="CDD" id="cd17729">
    <property type="entry name" value="BRCT_CTDP1"/>
    <property type="match status" value="1"/>
</dbReference>
<reference evidence="9" key="1">
    <citation type="submission" date="2014-05" db="EMBL/GenBank/DDBJ databases">
        <title>The transcriptome of the halophilic microalga Tetraselmis sp. GSL018 isolated from the Great Salt Lake, Utah.</title>
        <authorList>
            <person name="Jinkerson R.E."/>
            <person name="D'Adamo S."/>
            <person name="Posewitz M.C."/>
        </authorList>
    </citation>
    <scope>NUCLEOTIDE SEQUENCE</scope>
    <source>
        <strain evidence="9">GSL018</strain>
    </source>
</reference>
<dbReference type="InterPro" id="IPR036412">
    <property type="entry name" value="HAD-like_sf"/>
</dbReference>
<keyword evidence="3" id="KW-0378">Hydrolase</keyword>
<name>A0A061RQ81_9CHLO</name>
<dbReference type="InterPro" id="IPR023214">
    <property type="entry name" value="HAD_sf"/>
</dbReference>
<dbReference type="SMART" id="SM00292">
    <property type="entry name" value="BRCT"/>
    <property type="match status" value="1"/>
</dbReference>
<dbReference type="SUPFAM" id="SSF52113">
    <property type="entry name" value="BRCT domain"/>
    <property type="match status" value="1"/>
</dbReference>
<dbReference type="Pfam" id="PF00533">
    <property type="entry name" value="BRCT"/>
    <property type="match status" value="1"/>
</dbReference>
<keyword evidence="4" id="KW-0539">Nucleus</keyword>
<sequence>ASEPPAPTQRVLELLRRRRLPLVLDLDHTLVNSVRWDEVDEQTASALKKQAASRNHHELHFLPSLGMWTKLRPGARRFLATASRHFELWIHTNGNKPYAAAIAQLLDPDGVWFRGRIIAQGLESNEDTAFQVKSFAYGLDGLEALSIIVDDSHSVWPDHIFSASRQRLGLPGPSLMELSRDECSDRGMLSVVQRVLLAVHQKMFEQLGDELNSYDALVPKYGGKTCDIRAILSTERRKVLQGCCIVFSHAIPLGQDPCSHRLWQLAEKFGAMCVKGVDNSVTHVVAGASGTEKVLWGRNKGKFIVTPSWLEASCILWQRAHEDEYPLPNN</sequence>
<feature type="domain" description="BRCT" evidence="7">
    <location>
        <begin position="235"/>
        <end position="327"/>
    </location>
</feature>
<dbReference type="AlphaFoldDB" id="A0A061RQ81"/>
<gene>
    <name evidence="9" type="ORF">TSPGSL018_26893</name>
</gene>
<comment type="catalytic activity">
    <reaction evidence="6">
        <text>O-phospho-L-threonyl-[protein] + H2O = L-threonyl-[protein] + phosphate</text>
        <dbReference type="Rhea" id="RHEA:47004"/>
        <dbReference type="Rhea" id="RHEA-COMP:11060"/>
        <dbReference type="Rhea" id="RHEA-COMP:11605"/>
        <dbReference type="ChEBI" id="CHEBI:15377"/>
        <dbReference type="ChEBI" id="CHEBI:30013"/>
        <dbReference type="ChEBI" id="CHEBI:43474"/>
        <dbReference type="ChEBI" id="CHEBI:61977"/>
        <dbReference type="EC" id="3.1.3.16"/>
    </reaction>
</comment>
<dbReference type="Pfam" id="PF03031">
    <property type="entry name" value="NIF"/>
    <property type="match status" value="1"/>
</dbReference>
<comment type="catalytic activity">
    <reaction evidence="5">
        <text>O-phospho-L-seryl-[protein] + H2O = L-seryl-[protein] + phosphate</text>
        <dbReference type="Rhea" id="RHEA:20629"/>
        <dbReference type="Rhea" id="RHEA-COMP:9863"/>
        <dbReference type="Rhea" id="RHEA-COMP:11604"/>
        <dbReference type="ChEBI" id="CHEBI:15377"/>
        <dbReference type="ChEBI" id="CHEBI:29999"/>
        <dbReference type="ChEBI" id="CHEBI:43474"/>
        <dbReference type="ChEBI" id="CHEBI:83421"/>
        <dbReference type="EC" id="3.1.3.16"/>
    </reaction>
</comment>
<evidence type="ECO:0000256" key="6">
    <source>
        <dbReference type="ARBA" id="ARBA00048336"/>
    </source>
</evidence>
<dbReference type="InterPro" id="IPR036420">
    <property type="entry name" value="BRCT_dom_sf"/>
</dbReference>
<dbReference type="GO" id="GO:0005634">
    <property type="term" value="C:nucleus"/>
    <property type="evidence" value="ECO:0007669"/>
    <property type="project" value="UniProtKB-SubCell"/>
</dbReference>
<evidence type="ECO:0000256" key="1">
    <source>
        <dbReference type="ARBA" id="ARBA00004123"/>
    </source>
</evidence>
<evidence type="ECO:0000259" key="8">
    <source>
        <dbReference type="PROSITE" id="PS50969"/>
    </source>
</evidence>
<proteinExistence type="predicted"/>
<dbReference type="PROSITE" id="PS50172">
    <property type="entry name" value="BRCT"/>
    <property type="match status" value="1"/>
</dbReference>
<dbReference type="PANTHER" id="PTHR23081:SF36">
    <property type="entry name" value="RNA POLYMERASE II SUBUNIT A C-TERMINAL DOMAIN PHOSPHATASE"/>
    <property type="match status" value="1"/>
</dbReference>
<dbReference type="Gene3D" id="3.40.50.1000">
    <property type="entry name" value="HAD superfamily/HAD-like"/>
    <property type="match status" value="1"/>
</dbReference>
<dbReference type="SUPFAM" id="SSF56784">
    <property type="entry name" value="HAD-like"/>
    <property type="match status" value="1"/>
</dbReference>
<evidence type="ECO:0000259" key="7">
    <source>
        <dbReference type="PROSITE" id="PS50172"/>
    </source>
</evidence>
<dbReference type="InterPro" id="IPR004274">
    <property type="entry name" value="FCP1_dom"/>
</dbReference>
<dbReference type="SMART" id="SM00577">
    <property type="entry name" value="CPDc"/>
    <property type="match status" value="1"/>
</dbReference>
<accession>A0A061RQ81</accession>
<dbReference type="PROSITE" id="PS50969">
    <property type="entry name" value="FCP1"/>
    <property type="match status" value="1"/>
</dbReference>